<reference evidence="2 3" key="1">
    <citation type="submission" date="2019-05" db="EMBL/GenBank/DDBJ databases">
        <title>Another draft genome of Portunus trituberculatus and its Hox gene families provides insights of decapod evolution.</title>
        <authorList>
            <person name="Jeong J.-H."/>
            <person name="Song I."/>
            <person name="Kim S."/>
            <person name="Choi T."/>
            <person name="Kim D."/>
            <person name="Ryu S."/>
            <person name="Kim W."/>
        </authorList>
    </citation>
    <scope>NUCLEOTIDE SEQUENCE [LARGE SCALE GENOMIC DNA]</scope>
    <source>
        <tissue evidence="2">Muscle</tissue>
    </source>
</reference>
<dbReference type="EMBL" id="VSRR010002071">
    <property type="protein sequence ID" value="MPC29446.1"/>
    <property type="molecule type" value="Genomic_DNA"/>
</dbReference>
<evidence type="ECO:0000313" key="2">
    <source>
        <dbReference type="EMBL" id="MPC29446.1"/>
    </source>
</evidence>
<accession>A0A5B7E894</accession>
<protein>
    <submittedName>
        <fullName evidence="2">Uncharacterized protein</fullName>
    </submittedName>
</protein>
<proteinExistence type="predicted"/>
<evidence type="ECO:0000256" key="1">
    <source>
        <dbReference type="SAM" id="MobiDB-lite"/>
    </source>
</evidence>
<evidence type="ECO:0000313" key="3">
    <source>
        <dbReference type="Proteomes" id="UP000324222"/>
    </source>
</evidence>
<comment type="caution">
    <text evidence="2">The sequence shown here is derived from an EMBL/GenBank/DDBJ whole genome shotgun (WGS) entry which is preliminary data.</text>
</comment>
<gene>
    <name evidence="2" type="ORF">E2C01_022676</name>
</gene>
<sequence>MAKLLNFSRHEGRRSSSSALVGESGFGLVGEVGEAALVTVVEVTVVVAVVVEDDSSLVSGLDD</sequence>
<keyword evidence="3" id="KW-1185">Reference proteome</keyword>
<dbReference type="Proteomes" id="UP000324222">
    <property type="component" value="Unassembled WGS sequence"/>
</dbReference>
<organism evidence="2 3">
    <name type="scientific">Portunus trituberculatus</name>
    <name type="common">Swimming crab</name>
    <name type="synonym">Neptunus trituberculatus</name>
    <dbReference type="NCBI Taxonomy" id="210409"/>
    <lineage>
        <taxon>Eukaryota</taxon>
        <taxon>Metazoa</taxon>
        <taxon>Ecdysozoa</taxon>
        <taxon>Arthropoda</taxon>
        <taxon>Crustacea</taxon>
        <taxon>Multicrustacea</taxon>
        <taxon>Malacostraca</taxon>
        <taxon>Eumalacostraca</taxon>
        <taxon>Eucarida</taxon>
        <taxon>Decapoda</taxon>
        <taxon>Pleocyemata</taxon>
        <taxon>Brachyura</taxon>
        <taxon>Eubrachyura</taxon>
        <taxon>Portunoidea</taxon>
        <taxon>Portunidae</taxon>
        <taxon>Portuninae</taxon>
        <taxon>Portunus</taxon>
    </lineage>
</organism>
<name>A0A5B7E894_PORTR</name>
<dbReference type="AlphaFoldDB" id="A0A5B7E894"/>
<feature type="region of interest" description="Disordered" evidence="1">
    <location>
        <begin position="1"/>
        <end position="20"/>
    </location>
</feature>